<keyword evidence="6" id="KW-0902">Two-component regulatory system</keyword>
<evidence type="ECO:0000256" key="5">
    <source>
        <dbReference type="ARBA" id="ARBA00022777"/>
    </source>
</evidence>
<gene>
    <name evidence="13" type="ORF">NIES1031_15470</name>
</gene>
<dbReference type="Pfam" id="PF00072">
    <property type="entry name" value="Response_reg"/>
    <property type="match status" value="1"/>
</dbReference>
<dbReference type="InterPro" id="IPR003594">
    <property type="entry name" value="HATPase_dom"/>
</dbReference>
<evidence type="ECO:0000259" key="12">
    <source>
        <dbReference type="PROSITE" id="PS50110"/>
    </source>
</evidence>
<dbReference type="Pfam" id="PF00512">
    <property type="entry name" value="HisKA"/>
    <property type="match status" value="1"/>
</dbReference>
<dbReference type="SUPFAM" id="SSF55874">
    <property type="entry name" value="ATPase domain of HSP90 chaperone/DNA topoisomerase II/histidine kinase"/>
    <property type="match status" value="1"/>
</dbReference>
<feature type="domain" description="Histidine kinase" evidence="11">
    <location>
        <begin position="215"/>
        <end position="433"/>
    </location>
</feature>
<evidence type="ECO:0000313" key="13">
    <source>
        <dbReference type="EMBL" id="OKH24696.1"/>
    </source>
</evidence>
<feature type="modified residue" description="4-aspartylphosphate" evidence="8">
    <location>
        <position position="512"/>
    </location>
</feature>
<dbReference type="SUPFAM" id="SSF47384">
    <property type="entry name" value="Homodimeric domain of signal transducing histidine kinase"/>
    <property type="match status" value="1"/>
</dbReference>
<dbReference type="Pfam" id="PF02518">
    <property type="entry name" value="HATPase_c"/>
    <property type="match status" value="1"/>
</dbReference>
<reference evidence="13 14" key="1">
    <citation type="submission" date="2016-11" db="EMBL/GenBank/DDBJ databases">
        <title>Draft Genome Sequences of Nine Cyanobacterial Strains from Diverse Habitats.</title>
        <authorList>
            <person name="Zhu T."/>
            <person name="Hou S."/>
            <person name="Lu X."/>
            <person name="Hess W.R."/>
        </authorList>
    </citation>
    <scope>NUCLEOTIDE SEQUENCE [LARGE SCALE GENOMIC DNA]</scope>
    <source>
        <strain evidence="13 14">5.2 s.c.1</strain>
    </source>
</reference>
<feature type="transmembrane region" description="Helical" evidence="10">
    <location>
        <begin position="46"/>
        <end position="67"/>
    </location>
</feature>
<dbReference type="SMART" id="SM00448">
    <property type="entry name" value="REC"/>
    <property type="match status" value="1"/>
</dbReference>
<dbReference type="SUPFAM" id="SSF52172">
    <property type="entry name" value="CheY-like"/>
    <property type="match status" value="1"/>
</dbReference>
<organism evidence="13 14">
    <name type="scientific">Chroogloeocystis siderophila 5.2 s.c.1</name>
    <dbReference type="NCBI Taxonomy" id="247279"/>
    <lineage>
        <taxon>Bacteria</taxon>
        <taxon>Bacillati</taxon>
        <taxon>Cyanobacteriota</taxon>
        <taxon>Cyanophyceae</taxon>
        <taxon>Oscillatoriophycideae</taxon>
        <taxon>Chroococcales</taxon>
        <taxon>Chroococcaceae</taxon>
        <taxon>Chroogloeocystis</taxon>
    </lineage>
</organism>
<dbReference type="EC" id="2.7.13.3" evidence="3"/>
<keyword evidence="5 13" id="KW-0808">Transferase</keyword>
<dbReference type="CDD" id="cd17580">
    <property type="entry name" value="REC_2_DhkD-like"/>
    <property type="match status" value="1"/>
</dbReference>
<evidence type="ECO:0000256" key="3">
    <source>
        <dbReference type="ARBA" id="ARBA00012438"/>
    </source>
</evidence>
<dbReference type="EMBL" id="MRCC01000012">
    <property type="protein sequence ID" value="OKH24696.1"/>
    <property type="molecule type" value="Genomic_DNA"/>
</dbReference>
<dbReference type="PROSITE" id="PS50110">
    <property type="entry name" value="RESPONSE_REGULATORY"/>
    <property type="match status" value="1"/>
</dbReference>
<evidence type="ECO:0000256" key="1">
    <source>
        <dbReference type="ARBA" id="ARBA00000085"/>
    </source>
</evidence>
<dbReference type="InterPro" id="IPR001789">
    <property type="entry name" value="Sig_transdc_resp-reg_receiver"/>
</dbReference>
<dbReference type="PANTHER" id="PTHR43547">
    <property type="entry name" value="TWO-COMPONENT HISTIDINE KINASE"/>
    <property type="match status" value="1"/>
</dbReference>
<dbReference type="Proteomes" id="UP000185984">
    <property type="component" value="Unassembled WGS sequence"/>
</dbReference>
<feature type="transmembrane region" description="Helical" evidence="10">
    <location>
        <begin position="79"/>
        <end position="101"/>
    </location>
</feature>
<dbReference type="InterPro" id="IPR004358">
    <property type="entry name" value="Sig_transdc_His_kin-like_C"/>
</dbReference>
<protein>
    <recommendedName>
        <fullName evidence="7">Circadian input-output histidine kinase CikA</fullName>
        <ecNumber evidence="3">2.7.13.3</ecNumber>
    </recommendedName>
</protein>
<dbReference type="InterPro" id="IPR003661">
    <property type="entry name" value="HisK_dim/P_dom"/>
</dbReference>
<dbReference type="InterPro" id="IPR058544">
    <property type="entry name" value="ETR1_N"/>
</dbReference>
<dbReference type="CDD" id="cd16922">
    <property type="entry name" value="HATPase_EvgS-ArcB-TorS-like"/>
    <property type="match status" value="1"/>
</dbReference>
<feature type="coiled-coil region" evidence="9">
    <location>
        <begin position="142"/>
        <end position="187"/>
    </location>
</feature>
<dbReference type="SMART" id="SM00387">
    <property type="entry name" value="HATPase_c"/>
    <property type="match status" value="1"/>
</dbReference>
<dbReference type="SMART" id="SM00388">
    <property type="entry name" value="HisKA"/>
    <property type="match status" value="1"/>
</dbReference>
<comment type="catalytic activity">
    <reaction evidence="1">
        <text>ATP + protein L-histidine = ADP + protein N-phospho-L-histidine.</text>
        <dbReference type="EC" id="2.7.13.3"/>
    </reaction>
</comment>
<evidence type="ECO:0000259" key="11">
    <source>
        <dbReference type="PROSITE" id="PS50109"/>
    </source>
</evidence>
<dbReference type="Pfam" id="PF25487">
    <property type="entry name" value="ETR1_N"/>
    <property type="match status" value="1"/>
</dbReference>
<sequence length="591" mass="65060">MNSLTLEVLHGELGYLGTFAQQTMVEAFIPHGHCYLWKPELVGLHIVSDSLIALAYYSIPLTLIYFVRQRKDLPFNWIFLLFGAFIVACGTTHLMEIWTLWHPNYWLSGTLKLVTAVVSVYTAVLLVPLVPQALALPSPAQLEAANLELRNQITERERAEEQIRTLNMELEQRVSDRTAQLEAANKLKDELLVREQEARASAEAANRTKDEFLSMLSHELRTPLNAMLGWSQLLRSQKLNEATRSRALEAIERNARGQANLIEDLLDISRIITGKLRLHVRPIELIPVIEAAIDTVRPAADAKQVRIQSVLDPLAGPVSGDSDRLQQVVWNLLSNAIKFTPKGGRVQVRLERVNSHIEIIVSDTGQGITPDFLPYIFERFRQADSTHTRSHGGLGLGLAIVRHLVELHGGNVQAQSPGEGQGSTFIVQLPLTVVLNTNESERVHPTVGGEVSFDHAPTLSGLTILVVDDEIDARELLSTVLQECGAVVSAVASVADAIAAIEQFQPDILVTDIGMPGEDGYSLIRRIRAREAKHGGRIPAVALTAYARVEDRTRALAAGFQMHIAKPVNPTELVAVIANLAGWTGKALLTE</sequence>
<dbReference type="PROSITE" id="PS50109">
    <property type="entry name" value="HIS_KIN"/>
    <property type="match status" value="1"/>
</dbReference>
<dbReference type="Gene3D" id="3.40.50.2300">
    <property type="match status" value="1"/>
</dbReference>
<dbReference type="PRINTS" id="PR00344">
    <property type="entry name" value="BCTRLSENSOR"/>
</dbReference>
<evidence type="ECO:0000256" key="10">
    <source>
        <dbReference type="SAM" id="Phobius"/>
    </source>
</evidence>
<proteinExistence type="inferred from homology"/>
<keyword evidence="10" id="KW-1133">Transmembrane helix</keyword>
<dbReference type="CDD" id="cd00082">
    <property type="entry name" value="HisKA"/>
    <property type="match status" value="1"/>
</dbReference>
<dbReference type="Gene3D" id="3.30.565.10">
    <property type="entry name" value="Histidine kinase-like ATPase, C-terminal domain"/>
    <property type="match status" value="1"/>
</dbReference>
<dbReference type="InterPro" id="IPR036097">
    <property type="entry name" value="HisK_dim/P_sf"/>
</dbReference>
<dbReference type="AlphaFoldDB" id="A0A1U7HM82"/>
<dbReference type="GO" id="GO:0000155">
    <property type="term" value="F:phosphorelay sensor kinase activity"/>
    <property type="evidence" value="ECO:0007669"/>
    <property type="project" value="InterPro"/>
</dbReference>
<evidence type="ECO:0000256" key="8">
    <source>
        <dbReference type="PROSITE-ProRule" id="PRU00169"/>
    </source>
</evidence>
<dbReference type="STRING" id="247279.NIES1031_15470"/>
<keyword evidence="10" id="KW-0812">Transmembrane</keyword>
<evidence type="ECO:0000256" key="9">
    <source>
        <dbReference type="SAM" id="Coils"/>
    </source>
</evidence>
<keyword evidence="9" id="KW-0175">Coiled coil</keyword>
<comment type="similarity">
    <text evidence="2">In the N-terminal section; belongs to the phytochrome family.</text>
</comment>
<evidence type="ECO:0000256" key="7">
    <source>
        <dbReference type="ARBA" id="ARBA00074306"/>
    </source>
</evidence>
<evidence type="ECO:0000256" key="4">
    <source>
        <dbReference type="ARBA" id="ARBA00022553"/>
    </source>
</evidence>
<dbReference type="InterPro" id="IPR036890">
    <property type="entry name" value="HATPase_C_sf"/>
</dbReference>
<feature type="domain" description="Response regulatory" evidence="12">
    <location>
        <begin position="463"/>
        <end position="581"/>
    </location>
</feature>
<dbReference type="InterPro" id="IPR011006">
    <property type="entry name" value="CheY-like_superfamily"/>
</dbReference>
<keyword evidence="10" id="KW-0472">Membrane</keyword>
<keyword evidence="4 8" id="KW-0597">Phosphoprotein</keyword>
<dbReference type="InterPro" id="IPR005467">
    <property type="entry name" value="His_kinase_dom"/>
</dbReference>
<keyword evidence="14" id="KW-1185">Reference proteome</keyword>
<dbReference type="Gene3D" id="1.10.287.130">
    <property type="match status" value="1"/>
</dbReference>
<evidence type="ECO:0000256" key="2">
    <source>
        <dbReference type="ARBA" id="ARBA00006402"/>
    </source>
</evidence>
<evidence type="ECO:0000256" key="6">
    <source>
        <dbReference type="ARBA" id="ARBA00023012"/>
    </source>
</evidence>
<dbReference type="RefSeq" id="WP_073550421.1">
    <property type="nucleotide sequence ID" value="NZ_CAWMVK010000004.1"/>
</dbReference>
<comment type="caution">
    <text evidence="13">The sequence shown here is derived from an EMBL/GenBank/DDBJ whole genome shotgun (WGS) entry which is preliminary data.</text>
</comment>
<dbReference type="OrthoDB" id="580816at2"/>
<evidence type="ECO:0000313" key="14">
    <source>
        <dbReference type="Proteomes" id="UP000185984"/>
    </source>
</evidence>
<dbReference type="PANTHER" id="PTHR43547:SF2">
    <property type="entry name" value="HYBRID SIGNAL TRANSDUCTION HISTIDINE KINASE C"/>
    <property type="match status" value="1"/>
</dbReference>
<dbReference type="FunFam" id="3.30.565.10:FF:000010">
    <property type="entry name" value="Sensor histidine kinase RcsC"/>
    <property type="match status" value="1"/>
</dbReference>
<name>A0A1U7HM82_9CHRO</name>
<keyword evidence="5 13" id="KW-0418">Kinase</keyword>
<accession>A0A1U7HM82</accession>